<accession>A0A8X6GTQ3</accession>
<evidence type="ECO:0000313" key="2">
    <source>
        <dbReference type="Proteomes" id="UP000887116"/>
    </source>
</evidence>
<dbReference type="AlphaFoldDB" id="A0A8X6GTQ3"/>
<dbReference type="EMBL" id="BMAO01036503">
    <property type="protein sequence ID" value="GFR11083.1"/>
    <property type="molecule type" value="Genomic_DNA"/>
</dbReference>
<organism evidence="1 2">
    <name type="scientific">Trichonephila clavata</name>
    <name type="common">Joro spider</name>
    <name type="synonym">Nephila clavata</name>
    <dbReference type="NCBI Taxonomy" id="2740835"/>
    <lineage>
        <taxon>Eukaryota</taxon>
        <taxon>Metazoa</taxon>
        <taxon>Ecdysozoa</taxon>
        <taxon>Arthropoda</taxon>
        <taxon>Chelicerata</taxon>
        <taxon>Arachnida</taxon>
        <taxon>Araneae</taxon>
        <taxon>Araneomorphae</taxon>
        <taxon>Entelegynae</taxon>
        <taxon>Araneoidea</taxon>
        <taxon>Nephilidae</taxon>
        <taxon>Trichonephila</taxon>
    </lineage>
</organism>
<keyword evidence="2" id="KW-1185">Reference proteome</keyword>
<proteinExistence type="predicted"/>
<comment type="caution">
    <text evidence="1">The sequence shown here is derived from an EMBL/GenBank/DDBJ whole genome shotgun (WGS) entry which is preliminary data.</text>
</comment>
<sequence length="97" mass="11080">MSVTTQRQSTHNKASSFIHTLKIPKPLSGDTNFSDKATRNTLHLSLNNESHISDNLDSCVDRYRLRICDTNLQQTSNRNCCHCFRAFPLINGVNRFI</sequence>
<evidence type="ECO:0000313" key="1">
    <source>
        <dbReference type="EMBL" id="GFR11083.1"/>
    </source>
</evidence>
<dbReference type="Proteomes" id="UP000887116">
    <property type="component" value="Unassembled WGS sequence"/>
</dbReference>
<protein>
    <submittedName>
        <fullName evidence="1">Uncharacterized protein</fullName>
    </submittedName>
</protein>
<name>A0A8X6GTQ3_TRICU</name>
<reference evidence="1" key="1">
    <citation type="submission" date="2020-07" db="EMBL/GenBank/DDBJ databases">
        <title>Multicomponent nature underlies the extraordinary mechanical properties of spider dragline silk.</title>
        <authorList>
            <person name="Kono N."/>
            <person name="Nakamura H."/>
            <person name="Mori M."/>
            <person name="Yoshida Y."/>
            <person name="Ohtoshi R."/>
            <person name="Malay A.D."/>
            <person name="Moran D.A.P."/>
            <person name="Tomita M."/>
            <person name="Numata K."/>
            <person name="Arakawa K."/>
        </authorList>
    </citation>
    <scope>NUCLEOTIDE SEQUENCE</scope>
</reference>
<gene>
    <name evidence="1" type="ORF">TNCT_243391</name>
</gene>